<dbReference type="Pfam" id="PF03354">
    <property type="entry name" value="TerL_ATPase"/>
    <property type="match status" value="1"/>
</dbReference>
<dbReference type="PANTHER" id="PTHR41287:SF1">
    <property type="entry name" value="PROTEIN YMFN"/>
    <property type="match status" value="1"/>
</dbReference>
<organism evidence="3 4">
    <name type="scientific">Fructilactobacillus myrtifloralis</name>
    <dbReference type="NCBI Taxonomy" id="2940301"/>
    <lineage>
        <taxon>Bacteria</taxon>
        <taxon>Bacillati</taxon>
        <taxon>Bacillota</taxon>
        <taxon>Bacilli</taxon>
        <taxon>Lactobacillales</taxon>
        <taxon>Lactobacillaceae</taxon>
        <taxon>Fructilactobacillus</taxon>
    </lineage>
</organism>
<dbReference type="Proteomes" id="UP001056707">
    <property type="component" value="Chromosome"/>
</dbReference>
<dbReference type="PANTHER" id="PTHR41287">
    <property type="match status" value="1"/>
</dbReference>
<evidence type="ECO:0000259" key="2">
    <source>
        <dbReference type="Pfam" id="PF20441"/>
    </source>
</evidence>
<dbReference type="Pfam" id="PF20441">
    <property type="entry name" value="TerL_nuclease"/>
    <property type="match status" value="1"/>
</dbReference>
<evidence type="ECO:0000313" key="3">
    <source>
        <dbReference type="EMBL" id="USS85074.1"/>
    </source>
</evidence>
<dbReference type="EMBL" id="CP097116">
    <property type="protein sequence ID" value="USS85074.1"/>
    <property type="molecule type" value="Genomic_DNA"/>
</dbReference>
<proteinExistence type="predicted"/>
<evidence type="ECO:0000313" key="4">
    <source>
        <dbReference type="Proteomes" id="UP001056707"/>
    </source>
</evidence>
<dbReference type="InterPro" id="IPR046462">
    <property type="entry name" value="TerL_nuclease"/>
</dbReference>
<dbReference type="InterPro" id="IPR046461">
    <property type="entry name" value="TerL_ATPase"/>
</dbReference>
<protein>
    <submittedName>
        <fullName evidence="3">Terminase large subunit</fullName>
    </submittedName>
</protein>
<dbReference type="InterPro" id="IPR027417">
    <property type="entry name" value="P-loop_NTPase"/>
</dbReference>
<reference evidence="3" key="1">
    <citation type="submission" date="2022-05" db="EMBL/GenBank/DDBJ databases">
        <authorList>
            <person name="Oliphant S.A."/>
            <person name="Watson-Haigh N.S."/>
            <person name="Sumby K.M."/>
            <person name="Gardner J.M."/>
            <person name="Jiranek V."/>
        </authorList>
    </citation>
    <scope>NUCLEOTIDE SEQUENCE</scope>
    <source>
        <strain evidence="3">KI16_H9</strain>
    </source>
</reference>
<dbReference type="RefSeq" id="WP_252749969.1">
    <property type="nucleotide sequence ID" value="NZ_CP097116.1"/>
</dbReference>
<sequence length="628" mass="71848">MVDLTQSHDVIGAYRANDYSDIRERYNDAAVQYAFDVLDEKQIAGYHIRLACFRFLQDLKRQDDPDFPFAYDKEKATWINNFAALCPEATSGKPMKLMNWQKFTFAQMNGWVRKSTGTRRFVKTVYSIARDQGKTYLMAIQICYDFLFVAADKFNQEILASANNFDQSMKLFGYVKIMLQKLITIPEFKQWADEVGLKIQSRTIIQTKFNNKIIPISQESGRFDSHHFVLAIADEIGELKTFDGISKITSGQSKVPDHMLVEISTCYQDPTVPFHAEQDGLIEVMEKDDERELDDQLCLLWQQDSPEEIYPEEVSDLGYRCWEKSNPLLGLPEVHDVALSGLISGRDDAVFNNKAADYQAKSMNIWSQSSDKSFLKLPEINSAVSDKPFDIHGQRVYIGMDFSLSSDNTALAFVYPFETEDGQQKWYITQHSFIPWHAAGSIEAKEKIDGIEYRKLAPEFCTITSDIKGTINKDQVYSWLLNFIQDNDLQVEFFGYDAMGVDKVIQLLEDNVQFPLVPVSQRTQFLKDPTKFIQDAFIHDQIVMPNDEVLIKALSNAVIYEDKVGIQVDKNAGTLKIDVDDALVNAFYSAMFAFDDFDAKGVTKKTIIDKMSVDDLRKYIDDPDNGFF</sequence>
<feature type="domain" description="Terminase large subunit-like ATPase" evidence="1">
    <location>
        <begin position="99"/>
        <end position="255"/>
    </location>
</feature>
<keyword evidence="4" id="KW-1185">Reference proteome</keyword>
<gene>
    <name evidence="3" type="ORF">M3M35_07230</name>
</gene>
<name>A0ABY5BRS6_9LACO</name>
<dbReference type="InterPro" id="IPR005021">
    <property type="entry name" value="Terminase_largesu-like"/>
</dbReference>
<accession>A0ABY5BRS6</accession>
<evidence type="ECO:0000259" key="1">
    <source>
        <dbReference type="Pfam" id="PF03354"/>
    </source>
</evidence>
<feature type="domain" description="Terminase large subunit-like endonuclease" evidence="2">
    <location>
        <begin position="321"/>
        <end position="590"/>
    </location>
</feature>
<dbReference type="Gene3D" id="3.40.50.300">
    <property type="entry name" value="P-loop containing nucleotide triphosphate hydrolases"/>
    <property type="match status" value="1"/>
</dbReference>